<sequence length="529" mass="60469">MEYTKDPISDSDDDSRQINVATAHAYITGPEFAARSRRFYNVDDEDACSIKEEDEQSFFQKTYKQSIDLTGVDEIEDSESSSTDNPPLHFNISRALDLDNLICADAYRESLVSGDTPRIRTMMFNISRELALSPTVQSADRNMLTAVIWRILTSTNSSILESVLAGDIAKRWHSSPEVKYALQRTRIQARSAKQPCIYMNVFTDNKGRCPSMKTYIQILDMMEMYAHDGVLDREQEVKILRVDRQFGDPNRWQLRDVKSGKRRYIDGNTKGRIAYIRIFIGKVRERIAAKLGTSIDQLKDIAALEEAGLDLSARFDPAFTEVGYTSQSEDRLKAHREYRSSNYMMNLFEAICHSMGHVEFAIHNFVVYLIWQLEQAAVAEMVFTCLANATIQNGKGFSFYPSGLSVNSAYEISHSKWESLTAHMLDESPFENNNRQEASVQSMIDDRLDEIALSDILMVREARAAIEKYMNQPVQTPEQLDQIEQYESMERRRFITKMIRAAEVHHNLLHELEAAGEQVGIEGDMDLND</sequence>
<dbReference type="GeneID" id="54289947"/>
<evidence type="ECO:0000313" key="1">
    <source>
        <dbReference type="EMBL" id="KAF2008637.1"/>
    </source>
</evidence>
<gene>
    <name evidence="1" type="ORF">BU24DRAFT_468749</name>
</gene>
<reference evidence="1" key="1">
    <citation type="journal article" date="2020" name="Stud. Mycol.">
        <title>101 Dothideomycetes genomes: a test case for predicting lifestyles and emergence of pathogens.</title>
        <authorList>
            <person name="Haridas S."/>
            <person name="Albert R."/>
            <person name="Binder M."/>
            <person name="Bloem J."/>
            <person name="Labutti K."/>
            <person name="Salamov A."/>
            <person name="Andreopoulos B."/>
            <person name="Baker S."/>
            <person name="Barry K."/>
            <person name="Bills G."/>
            <person name="Bluhm B."/>
            <person name="Cannon C."/>
            <person name="Castanera R."/>
            <person name="Culley D."/>
            <person name="Daum C."/>
            <person name="Ezra D."/>
            <person name="Gonzalez J."/>
            <person name="Henrissat B."/>
            <person name="Kuo A."/>
            <person name="Liang C."/>
            <person name="Lipzen A."/>
            <person name="Lutzoni F."/>
            <person name="Magnuson J."/>
            <person name="Mondo S."/>
            <person name="Nolan M."/>
            <person name="Ohm R."/>
            <person name="Pangilinan J."/>
            <person name="Park H.-J."/>
            <person name="Ramirez L."/>
            <person name="Alfaro M."/>
            <person name="Sun H."/>
            <person name="Tritt A."/>
            <person name="Yoshinaga Y."/>
            <person name="Zwiers L.-H."/>
            <person name="Turgeon B."/>
            <person name="Goodwin S."/>
            <person name="Spatafora J."/>
            <person name="Crous P."/>
            <person name="Grigoriev I."/>
        </authorList>
    </citation>
    <scope>NUCLEOTIDE SEQUENCE</scope>
    <source>
        <strain evidence="1">CBS 175.79</strain>
    </source>
</reference>
<organism evidence="1 2">
    <name type="scientific">Aaosphaeria arxii CBS 175.79</name>
    <dbReference type="NCBI Taxonomy" id="1450172"/>
    <lineage>
        <taxon>Eukaryota</taxon>
        <taxon>Fungi</taxon>
        <taxon>Dikarya</taxon>
        <taxon>Ascomycota</taxon>
        <taxon>Pezizomycotina</taxon>
        <taxon>Dothideomycetes</taxon>
        <taxon>Pleosporomycetidae</taxon>
        <taxon>Pleosporales</taxon>
        <taxon>Pleosporales incertae sedis</taxon>
        <taxon>Aaosphaeria</taxon>
    </lineage>
</organism>
<name>A0A6A5X714_9PLEO</name>
<keyword evidence="2" id="KW-1185">Reference proteome</keyword>
<evidence type="ECO:0000313" key="2">
    <source>
        <dbReference type="Proteomes" id="UP000799778"/>
    </source>
</evidence>
<dbReference type="EMBL" id="ML978082">
    <property type="protein sequence ID" value="KAF2008637.1"/>
    <property type="molecule type" value="Genomic_DNA"/>
</dbReference>
<dbReference type="RefSeq" id="XP_033376976.1">
    <property type="nucleotide sequence ID" value="XM_033532550.1"/>
</dbReference>
<dbReference type="AlphaFoldDB" id="A0A6A5X714"/>
<accession>A0A6A5X714</accession>
<proteinExistence type="predicted"/>
<dbReference type="OrthoDB" id="5427517at2759"/>
<dbReference type="Proteomes" id="UP000799778">
    <property type="component" value="Unassembled WGS sequence"/>
</dbReference>
<protein>
    <submittedName>
        <fullName evidence="1">Uncharacterized protein</fullName>
    </submittedName>
</protein>